<evidence type="ECO:0000256" key="1">
    <source>
        <dbReference type="ARBA" id="ARBA00022741"/>
    </source>
</evidence>
<proteinExistence type="predicted"/>
<feature type="non-terminal residue" evidence="5">
    <location>
        <position position="1"/>
    </location>
</feature>
<dbReference type="GO" id="GO:0006270">
    <property type="term" value="P:DNA replication initiation"/>
    <property type="evidence" value="ECO:0007669"/>
    <property type="project" value="TreeGrafter"/>
</dbReference>
<feature type="domain" description="Primosomal protein N C-terminal" evidence="4">
    <location>
        <begin position="27"/>
        <end position="109"/>
    </location>
</feature>
<dbReference type="Proteomes" id="UP000032582">
    <property type="component" value="Unassembled WGS sequence"/>
</dbReference>
<dbReference type="AlphaFoldDB" id="A0A0D8L2R1"/>
<keyword evidence="2" id="KW-0067">ATP-binding</keyword>
<dbReference type="GO" id="GO:0003677">
    <property type="term" value="F:DNA binding"/>
    <property type="evidence" value="ECO:0007669"/>
    <property type="project" value="UniProtKB-KW"/>
</dbReference>
<protein>
    <recommendedName>
        <fullName evidence="4">Primosomal protein N C-terminal domain-containing protein</fullName>
    </recommendedName>
</protein>
<dbReference type="Pfam" id="PF18074">
    <property type="entry name" value="PriA_C"/>
    <property type="match status" value="1"/>
</dbReference>
<evidence type="ECO:0000313" key="6">
    <source>
        <dbReference type="Proteomes" id="UP000032582"/>
    </source>
</evidence>
<evidence type="ECO:0000259" key="4">
    <source>
        <dbReference type="Pfam" id="PF18074"/>
    </source>
</evidence>
<comment type="caution">
    <text evidence="5">The sequence shown here is derived from an EMBL/GenBank/DDBJ whole genome shotgun (WGS) entry which is preliminary data.</text>
</comment>
<name>A0A0D8L2R1_MORMO</name>
<dbReference type="InterPro" id="IPR041236">
    <property type="entry name" value="PriA_C"/>
</dbReference>
<dbReference type="PANTHER" id="PTHR30580">
    <property type="entry name" value="PRIMOSOMAL PROTEIN N"/>
    <property type="match status" value="1"/>
</dbReference>
<accession>A0A0D8L2R1</accession>
<evidence type="ECO:0000256" key="3">
    <source>
        <dbReference type="ARBA" id="ARBA00023125"/>
    </source>
</evidence>
<keyword evidence="1" id="KW-0547">Nucleotide-binding</keyword>
<evidence type="ECO:0000256" key="2">
    <source>
        <dbReference type="ARBA" id="ARBA00022840"/>
    </source>
</evidence>
<sequence length="112" mass="13064">KIVAQAIPYIQQMPESRKAAGMWMFNQRASAFLQAVRQLFESHPLRDEHFWLMGPLPAIQAKRGGRFRWQLLLQHPSRSQLQKIVAQAIPYIQQMPESRKVRWNVDVDPTDG</sequence>
<gene>
    <name evidence="5" type="ORF">UA45_20875</name>
</gene>
<organism evidence="5 6">
    <name type="scientific">Morganella morganii</name>
    <name type="common">Proteus morganii</name>
    <dbReference type="NCBI Taxonomy" id="582"/>
    <lineage>
        <taxon>Bacteria</taxon>
        <taxon>Pseudomonadati</taxon>
        <taxon>Pseudomonadota</taxon>
        <taxon>Gammaproteobacteria</taxon>
        <taxon>Enterobacterales</taxon>
        <taxon>Morganellaceae</taxon>
        <taxon>Morganella</taxon>
    </lineage>
</organism>
<reference evidence="5 6" key="1">
    <citation type="submission" date="2015-02" db="EMBL/GenBank/DDBJ databases">
        <title>Whole genome shotgun sequencing of cultured foodborne pathogen.</title>
        <authorList>
            <person name="Timme R."/>
            <person name="Allard M.W."/>
            <person name="Strain E."/>
            <person name="Evans P.S."/>
            <person name="Brown E."/>
        </authorList>
    </citation>
    <scope>NUCLEOTIDE SEQUENCE [LARGE SCALE GENOMIC DNA]</scope>
    <source>
        <strain evidence="5 6">GCSL-TSO-24</strain>
    </source>
</reference>
<dbReference type="PATRIC" id="fig|582.24.peg.6646"/>
<dbReference type="PANTHER" id="PTHR30580:SF0">
    <property type="entry name" value="PRIMOSOMAL PROTEIN N"/>
    <property type="match status" value="1"/>
</dbReference>
<dbReference type="GO" id="GO:0043138">
    <property type="term" value="F:3'-5' DNA helicase activity"/>
    <property type="evidence" value="ECO:0007669"/>
    <property type="project" value="TreeGrafter"/>
</dbReference>
<keyword evidence="3" id="KW-0238">DNA-binding</keyword>
<dbReference type="GO" id="GO:0005524">
    <property type="term" value="F:ATP binding"/>
    <property type="evidence" value="ECO:0007669"/>
    <property type="project" value="UniProtKB-KW"/>
</dbReference>
<dbReference type="GO" id="GO:0006302">
    <property type="term" value="P:double-strand break repair"/>
    <property type="evidence" value="ECO:0007669"/>
    <property type="project" value="TreeGrafter"/>
</dbReference>
<dbReference type="GO" id="GO:0006310">
    <property type="term" value="P:DNA recombination"/>
    <property type="evidence" value="ECO:0007669"/>
    <property type="project" value="TreeGrafter"/>
</dbReference>
<evidence type="ECO:0000313" key="5">
    <source>
        <dbReference type="EMBL" id="KJF75994.1"/>
    </source>
</evidence>
<dbReference type="EMBL" id="JZSH01000446">
    <property type="protein sequence ID" value="KJF75994.1"/>
    <property type="molecule type" value="Genomic_DNA"/>
</dbReference>